<evidence type="ECO:0000256" key="1">
    <source>
        <dbReference type="ARBA" id="ARBA00022729"/>
    </source>
</evidence>
<dbReference type="PANTHER" id="PTHR35038:SF6">
    <property type="entry name" value="SURFACE LOCALIZED DECAHEME CYTOCHROME C LIPOPROTEIN"/>
    <property type="match status" value="1"/>
</dbReference>
<comment type="caution">
    <text evidence="5">The sequence shown here is derived from an EMBL/GenBank/DDBJ whole genome shotgun (WGS) entry which is preliminary data.</text>
</comment>
<organism evidence="5 6">
    <name type="scientific">Shewanella corallii</name>
    <dbReference type="NCBI Taxonomy" id="560080"/>
    <lineage>
        <taxon>Bacteria</taxon>
        <taxon>Pseudomonadati</taxon>
        <taxon>Pseudomonadota</taxon>
        <taxon>Gammaproteobacteria</taxon>
        <taxon>Alteromonadales</taxon>
        <taxon>Shewanellaceae</taxon>
        <taxon>Shewanella</taxon>
    </lineage>
</organism>
<dbReference type="InterPro" id="IPR020015">
    <property type="entry name" value="Decahaem_cyt-c_DmsE"/>
</dbReference>
<feature type="domain" description="Doubled CXXCH motif" evidence="3">
    <location>
        <begin position="195"/>
        <end position="235"/>
    </location>
</feature>
<dbReference type="NCBIfam" id="TIGR03508">
    <property type="entry name" value="decahem_SO"/>
    <property type="match status" value="1"/>
</dbReference>
<dbReference type="EMBL" id="JAKIKT010000006">
    <property type="protein sequence ID" value="MCL2915224.1"/>
    <property type="molecule type" value="Genomic_DNA"/>
</dbReference>
<dbReference type="Gene3D" id="3.90.10.10">
    <property type="entry name" value="Cytochrome C3"/>
    <property type="match status" value="1"/>
</dbReference>
<dbReference type="InterPro" id="IPR053875">
    <property type="entry name" value="Cytochrom_c_NrfB-like_dom"/>
</dbReference>
<dbReference type="NCBIfam" id="TIGR01905">
    <property type="entry name" value="paired_CXXCH_1"/>
    <property type="match status" value="2"/>
</dbReference>
<dbReference type="Gene3D" id="1.10.1130.10">
    <property type="entry name" value="Flavocytochrome C3, Chain A"/>
    <property type="match status" value="2"/>
</dbReference>
<feature type="chain" id="PRO_5045956008" evidence="2">
    <location>
        <begin position="30"/>
        <end position="320"/>
    </location>
</feature>
<evidence type="ECO:0000313" key="5">
    <source>
        <dbReference type="EMBL" id="MCL2915224.1"/>
    </source>
</evidence>
<name>A0ABT0N9Y9_9GAMM</name>
<feature type="domain" description="Cytochrome c-type protein NrfB-like" evidence="4">
    <location>
        <begin position="94"/>
        <end position="167"/>
    </location>
</feature>
<dbReference type="PANTHER" id="PTHR35038">
    <property type="entry name" value="DISSIMILATORY SULFITE REDUCTASE SIRA"/>
    <property type="match status" value="1"/>
</dbReference>
<evidence type="ECO:0000256" key="2">
    <source>
        <dbReference type="SAM" id="SignalP"/>
    </source>
</evidence>
<dbReference type="Proteomes" id="UP001202831">
    <property type="component" value="Unassembled WGS sequence"/>
</dbReference>
<dbReference type="Pfam" id="PF09699">
    <property type="entry name" value="Paired_CXXCH_1"/>
    <property type="match status" value="2"/>
</dbReference>
<reference evidence="5 6" key="1">
    <citation type="submission" date="2022-01" db="EMBL/GenBank/DDBJ databases">
        <title>Whole genome-based taxonomy of the Shewanellaceae.</title>
        <authorList>
            <person name="Martin-Rodriguez A.J."/>
        </authorList>
    </citation>
    <scope>NUCLEOTIDE SEQUENCE [LARGE SCALE GENOMIC DNA]</scope>
    <source>
        <strain evidence="5 6">DSM 21332</strain>
    </source>
</reference>
<keyword evidence="1 2" id="KW-0732">Signal</keyword>
<evidence type="ECO:0000259" key="3">
    <source>
        <dbReference type="Pfam" id="PF09699"/>
    </source>
</evidence>
<keyword evidence="6" id="KW-1185">Reference proteome</keyword>
<dbReference type="Pfam" id="PF22678">
    <property type="entry name" value="Cytochrom_c_NrfB-like"/>
    <property type="match status" value="1"/>
</dbReference>
<dbReference type="InterPro" id="IPR036280">
    <property type="entry name" value="Multihaem_cyt_sf"/>
</dbReference>
<accession>A0ABT0N9Y9</accession>
<proteinExistence type="predicted"/>
<feature type="domain" description="Doubled CXXCH motif" evidence="3">
    <location>
        <begin position="242"/>
        <end position="279"/>
    </location>
</feature>
<protein>
    <submittedName>
        <fullName evidence="5">DmsE family decaheme c-type cytochrome</fullName>
    </submittedName>
</protein>
<dbReference type="InterPro" id="IPR051829">
    <property type="entry name" value="Multiheme_Cytochr_ET"/>
</dbReference>
<dbReference type="SUPFAM" id="SSF48695">
    <property type="entry name" value="Multiheme cytochromes"/>
    <property type="match status" value="1"/>
</dbReference>
<evidence type="ECO:0000313" key="6">
    <source>
        <dbReference type="Proteomes" id="UP001202831"/>
    </source>
</evidence>
<dbReference type="InterPro" id="IPR010177">
    <property type="entry name" value="Paired_CXXCH_1"/>
</dbReference>
<gene>
    <name evidence="5" type="ORF">L2725_15800</name>
</gene>
<sequence length="320" mass="34945">MIERVKRGLKISLSALFAMGLSMAFSVSAAPWDKLTGEELEQQLTQKFAEGKYSPKGADSCLMCHKRNEKVMDLFKGVHGATNSSASPMAQLQCESCHGPMGKHNRGGKEPMITFGRDTKLPAQSQNSVCLGCHNDPQQMAWHNSTHNLEEIACADCHQIHAAEDPALNPLKVNDTCVSCHTQEKADMHKRSSHPLKWDQMTCTDCHNPHGSMTESALVKPSLNDTCYECHADKRGPFLFEHAPVVENCANCHNAHGSVNEDLLDKRVPQLCQQCHADDGHGARVVPQDGMSSFGGGKSCLNCHNQIHGSNHPGGSLFGR</sequence>
<feature type="signal peptide" evidence="2">
    <location>
        <begin position="1"/>
        <end position="29"/>
    </location>
</feature>
<evidence type="ECO:0000259" key="4">
    <source>
        <dbReference type="Pfam" id="PF22678"/>
    </source>
</evidence>